<keyword evidence="3" id="KW-1185">Reference proteome</keyword>
<gene>
    <name evidence="2" type="ORF">LPC04_24370</name>
</gene>
<protein>
    <submittedName>
        <fullName evidence="2">Ig-like domain-containing protein</fullName>
    </submittedName>
</protein>
<feature type="chain" id="PRO_5040801943" evidence="1">
    <location>
        <begin position="26"/>
        <end position="693"/>
    </location>
</feature>
<dbReference type="PROSITE" id="PS51257">
    <property type="entry name" value="PROKAR_LIPOPROTEIN"/>
    <property type="match status" value="1"/>
</dbReference>
<comment type="caution">
    <text evidence="2">The sequence shown here is derived from an EMBL/GenBank/DDBJ whole genome shotgun (WGS) entry which is preliminary data.</text>
</comment>
<name>A0A9X2C238_9BURK</name>
<evidence type="ECO:0000313" key="3">
    <source>
        <dbReference type="Proteomes" id="UP001139353"/>
    </source>
</evidence>
<dbReference type="Pfam" id="PF17963">
    <property type="entry name" value="Big_9"/>
    <property type="match status" value="1"/>
</dbReference>
<dbReference type="RefSeq" id="WP_275684900.1">
    <property type="nucleotide sequence ID" value="NZ_JAJLJH010000010.1"/>
</dbReference>
<keyword evidence="1" id="KW-0732">Signal</keyword>
<feature type="signal peptide" evidence="1">
    <location>
        <begin position="1"/>
        <end position="25"/>
    </location>
</feature>
<sequence>MHLFPTRWIPTAIAAASLTALTACGGSDSPAAQATASNDAATVPWNTATTLAVTSNDTIANGSASIAVTTAPAHGTAVVSGTGIVYTPAAGYFGADTLQYTLTVGDKTSVAAVALSVAAHMTVKGTVRDAAMPGAQVVLTVGGTALPAVTADADGNYSVDVTTTTPSAFITLKATGVGAQANVVLSSLVGDASATAAVAATDGSVTAAALPAANVTNVTTAEAVLAAQALGKTPASSADIAAAQGQFSSAQTLQMATAIKLVADAGVALPSGAANTLALVADPTAYASFVTTQATTNATVFNATQAAVLADPAIAVAPPAPAAGAADVDMVLTLGQGAGANGVTKMTLKADGTAVVAGAPAQTATWQVNGSEIDVAYDKPITSTTYDIASDGNQWPATETDFGFKVRQLGTGTATQAFVGSTTFTQGPDNGNTKALPETWLTETIVTATQAFHDTDFAVGTEWAGVLTTDFDPGTANYTNQDTLKIVDATHVLYERTGVTGTYAITGGSLVVTLPTGASFSYTRLFTGPKGEERWLTSGLVNGAQTWVYDAAVVKVTPGLSFTTASATNDYLSYINAGLATGQFYIDLLQNGTGAGSSVPGSSALQTPLGTWTVLKDGTESLTRYYCESDSSGVGFCSPGDIAWNVANGYNWGQTRTWTLLATSGNNVYVMERLTNLDGSYDQYRTNVYTKTN</sequence>
<dbReference type="EMBL" id="JAJLJH010000010">
    <property type="protein sequence ID" value="MCK9688862.1"/>
    <property type="molecule type" value="Genomic_DNA"/>
</dbReference>
<organism evidence="2 3">
    <name type="scientific">Scleromatobacter humisilvae</name>
    <dbReference type="NCBI Taxonomy" id="2897159"/>
    <lineage>
        <taxon>Bacteria</taxon>
        <taxon>Pseudomonadati</taxon>
        <taxon>Pseudomonadota</taxon>
        <taxon>Betaproteobacteria</taxon>
        <taxon>Burkholderiales</taxon>
        <taxon>Sphaerotilaceae</taxon>
        <taxon>Scleromatobacter</taxon>
    </lineage>
</organism>
<dbReference type="Gene3D" id="2.60.40.3440">
    <property type="match status" value="1"/>
</dbReference>
<dbReference type="Proteomes" id="UP001139353">
    <property type="component" value="Unassembled WGS sequence"/>
</dbReference>
<accession>A0A9X2C238</accession>
<evidence type="ECO:0000313" key="2">
    <source>
        <dbReference type="EMBL" id="MCK9688862.1"/>
    </source>
</evidence>
<dbReference type="AlphaFoldDB" id="A0A9X2C238"/>
<reference evidence="2" key="1">
    <citation type="submission" date="2021-11" db="EMBL/GenBank/DDBJ databases">
        <title>BS-T2-15 a new species belonging to the Comamonadaceae family isolated from the soil of a French oak forest.</title>
        <authorList>
            <person name="Mieszkin S."/>
            <person name="Alain K."/>
        </authorList>
    </citation>
    <scope>NUCLEOTIDE SEQUENCE</scope>
    <source>
        <strain evidence="2">BS-T2-15</strain>
    </source>
</reference>
<proteinExistence type="predicted"/>
<evidence type="ECO:0000256" key="1">
    <source>
        <dbReference type="SAM" id="SignalP"/>
    </source>
</evidence>